<reference evidence="7 8" key="1">
    <citation type="journal article" date="2014" name="Genome Announc.">
        <title>Draft Genome Sequence of Advenella kashmirensis Strain W13003, a Polycyclic Aromatic Hydrocarbon-Degrading Bacterium.</title>
        <authorList>
            <person name="Wang X."/>
            <person name="Jin D."/>
            <person name="Zhou L."/>
            <person name="Wu L."/>
            <person name="An W."/>
            <person name="Zhao L."/>
        </authorList>
    </citation>
    <scope>NUCLEOTIDE SEQUENCE [LARGE SCALE GENOMIC DNA]</scope>
    <source>
        <strain evidence="7 8">W13003</strain>
    </source>
</reference>
<dbReference type="InterPro" id="IPR010583">
    <property type="entry name" value="MipA"/>
</dbReference>
<feature type="signal peptide" evidence="6">
    <location>
        <begin position="1"/>
        <end position="33"/>
    </location>
</feature>
<dbReference type="Proteomes" id="UP000018733">
    <property type="component" value="Unassembled WGS sequence"/>
</dbReference>
<name>V8QXJ8_9BURK</name>
<feature type="chain" id="PRO_5004771968" evidence="6">
    <location>
        <begin position="34"/>
        <end position="259"/>
    </location>
</feature>
<dbReference type="eggNOG" id="COG3713">
    <property type="taxonomic scope" value="Bacteria"/>
</dbReference>
<comment type="similarity">
    <text evidence="2">Belongs to the MipA/OmpV family.</text>
</comment>
<gene>
    <name evidence="7" type="ORF">W822_02240</name>
</gene>
<dbReference type="OrthoDB" id="8585044at2"/>
<dbReference type="PANTHER" id="PTHR38776">
    <property type="entry name" value="MLTA-INTERACTING PROTEIN-RELATED"/>
    <property type="match status" value="1"/>
</dbReference>
<dbReference type="STRING" id="1424334.W822_02240"/>
<evidence type="ECO:0000256" key="4">
    <source>
        <dbReference type="ARBA" id="ARBA00023136"/>
    </source>
</evidence>
<keyword evidence="8" id="KW-1185">Reference proteome</keyword>
<comment type="caution">
    <text evidence="7">The sequence shown here is derived from an EMBL/GenBank/DDBJ whole genome shotgun (WGS) entry which is preliminary data.</text>
</comment>
<dbReference type="RefSeq" id="WP_024003516.1">
    <property type="nucleotide sequence ID" value="NZ_KI650979.1"/>
</dbReference>
<evidence type="ECO:0000256" key="5">
    <source>
        <dbReference type="ARBA" id="ARBA00023237"/>
    </source>
</evidence>
<evidence type="ECO:0000313" key="8">
    <source>
        <dbReference type="Proteomes" id="UP000018733"/>
    </source>
</evidence>
<organism evidence="7 8">
    <name type="scientific">Advenella kashmirensis W13003</name>
    <dbReference type="NCBI Taxonomy" id="1424334"/>
    <lineage>
        <taxon>Bacteria</taxon>
        <taxon>Pseudomonadati</taxon>
        <taxon>Pseudomonadota</taxon>
        <taxon>Betaproteobacteria</taxon>
        <taxon>Burkholderiales</taxon>
        <taxon>Alcaligenaceae</taxon>
    </lineage>
</organism>
<evidence type="ECO:0000256" key="1">
    <source>
        <dbReference type="ARBA" id="ARBA00004442"/>
    </source>
</evidence>
<evidence type="ECO:0000313" key="7">
    <source>
        <dbReference type="EMBL" id="ETF04020.1"/>
    </source>
</evidence>
<comment type="subcellular location">
    <subcellularLocation>
        <location evidence="1">Cell outer membrane</location>
    </subcellularLocation>
</comment>
<protein>
    <submittedName>
        <fullName evidence="7">Structural protein MipA</fullName>
    </submittedName>
</protein>
<dbReference type="GO" id="GO:0009279">
    <property type="term" value="C:cell outer membrane"/>
    <property type="evidence" value="ECO:0007669"/>
    <property type="project" value="UniProtKB-SubCell"/>
</dbReference>
<dbReference type="PATRIC" id="fig|1424334.3.peg.447"/>
<keyword evidence="5" id="KW-0998">Cell outer membrane</keyword>
<keyword evidence="3 6" id="KW-0732">Signal</keyword>
<evidence type="ECO:0000256" key="6">
    <source>
        <dbReference type="SAM" id="SignalP"/>
    </source>
</evidence>
<dbReference type="HOGENOM" id="CLU_062990_1_1_4"/>
<dbReference type="PANTHER" id="PTHR38776:SF1">
    <property type="entry name" value="MLTA-INTERACTING PROTEIN-RELATED"/>
    <property type="match status" value="1"/>
</dbReference>
<accession>V8QXJ8</accession>
<sequence length="259" mass="27606">MKRFPSAAGYFHPVLPATILIATVALPAQAVLAAEGDHLTFGLGAGIVPRYEGSDEHRVTAVPLIDAQYGLFFARSGDGLGLKLLQTPQFTAGVGLNWMQGYDRDDVPDGIGKLSDALGARIFVSTHFSGAVATLSATQAVTKSERGLIANARLSYPYDVTDRFKVVPSVAVNWANAKYMNSYFGIDSEQAARSGLSKYHPSAGFKDASLRVGFNYELSKNWNITGAVGVSRLLGNAADSPLVKRKTQVVGAIGVTYDF</sequence>
<evidence type="ECO:0000256" key="2">
    <source>
        <dbReference type="ARBA" id="ARBA00005722"/>
    </source>
</evidence>
<keyword evidence="4" id="KW-0472">Membrane</keyword>
<dbReference type="EMBL" id="AYXT01000001">
    <property type="protein sequence ID" value="ETF04020.1"/>
    <property type="molecule type" value="Genomic_DNA"/>
</dbReference>
<dbReference type="Pfam" id="PF06629">
    <property type="entry name" value="MipA"/>
    <property type="match status" value="1"/>
</dbReference>
<evidence type="ECO:0000256" key="3">
    <source>
        <dbReference type="ARBA" id="ARBA00022729"/>
    </source>
</evidence>
<proteinExistence type="inferred from homology"/>
<dbReference type="AlphaFoldDB" id="V8QXJ8"/>